<evidence type="ECO:0000256" key="2">
    <source>
        <dbReference type="ARBA" id="ARBA00001941"/>
    </source>
</evidence>
<dbReference type="PANTHER" id="PTHR43522:SF2">
    <property type="entry name" value="TRANSKETOLASE 1-RELATED"/>
    <property type="match status" value="1"/>
</dbReference>
<dbReference type="KEGG" id="tmo:TMO_0886"/>
<comment type="cofactor">
    <cofactor evidence="14">
        <name>thiamine diphosphate</name>
        <dbReference type="ChEBI" id="CHEBI:58937"/>
    </cofactor>
    <text evidence="14">Binds 1 thiamine pyrophosphate per subunit. During the reaction, the substrate forms a covalent intermediate with the cofactor.</text>
</comment>
<feature type="binding site" evidence="13">
    <location>
        <position position="478"/>
    </location>
    <ligand>
        <name>substrate</name>
    </ligand>
</feature>
<dbReference type="Gene3D" id="3.40.50.970">
    <property type="match status" value="2"/>
</dbReference>
<comment type="catalytic activity">
    <reaction evidence="10">
        <text>D-sedoheptulose 7-phosphate + D-glyceraldehyde 3-phosphate = aldehydo-D-ribose 5-phosphate + D-xylulose 5-phosphate</text>
        <dbReference type="Rhea" id="RHEA:10508"/>
        <dbReference type="ChEBI" id="CHEBI:57483"/>
        <dbReference type="ChEBI" id="CHEBI:57737"/>
        <dbReference type="ChEBI" id="CHEBI:58273"/>
        <dbReference type="ChEBI" id="CHEBI:59776"/>
        <dbReference type="EC" id="2.2.1.1"/>
    </reaction>
</comment>
<dbReference type="GO" id="GO:0004802">
    <property type="term" value="F:transketolase activity"/>
    <property type="evidence" value="ECO:0007669"/>
    <property type="project" value="UniProtKB-UniRule"/>
</dbReference>
<evidence type="ECO:0000256" key="4">
    <source>
        <dbReference type="ARBA" id="ARBA00011738"/>
    </source>
</evidence>
<feature type="binding site" evidence="13">
    <location>
        <position position="36"/>
    </location>
    <ligand>
        <name>substrate</name>
    </ligand>
</feature>
<evidence type="ECO:0000256" key="11">
    <source>
        <dbReference type="NCBIfam" id="TIGR00232"/>
    </source>
</evidence>
<dbReference type="Pfam" id="PF02779">
    <property type="entry name" value="Transket_pyr"/>
    <property type="match status" value="1"/>
</dbReference>
<dbReference type="CDD" id="cd07033">
    <property type="entry name" value="TPP_PYR_DXS_TK_like"/>
    <property type="match status" value="1"/>
</dbReference>
<feature type="binding site" evidence="15">
    <location>
        <position position="195"/>
    </location>
    <ligand>
        <name>Mg(2+)</name>
        <dbReference type="ChEBI" id="CHEBI:18420"/>
    </ligand>
</feature>
<dbReference type="Gene3D" id="3.40.50.920">
    <property type="match status" value="1"/>
</dbReference>
<feature type="binding site" evidence="15">
    <location>
        <position position="193"/>
    </location>
    <ligand>
        <name>Mg(2+)</name>
        <dbReference type="ChEBI" id="CHEBI:18420"/>
    </ligand>
</feature>
<protein>
    <recommendedName>
        <fullName evidence="5 11">Transketolase</fullName>
        <ecNumber evidence="5 11">2.2.1.1</ecNumber>
    </recommendedName>
</protein>
<keyword evidence="9 14" id="KW-0786">Thiamine pyrophosphate</keyword>
<feature type="binding site" evidence="14">
    <location>
        <position position="193"/>
    </location>
    <ligand>
        <name>thiamine diphosphate</name>
        <dbReference type="ChEBI" id="CHEBI:58937"/>
    </ligand>
</feature>
<accession>I3TIY7</accession>
<dbReference type="SUPFAM" id="SSF52518">
    <property type="entry name" value="Thiamin diphosphate-binding fold (THDP-binding)"/>
    <property type="match status" value="2"/>
</dbReference>
<dbReference type="FunFam" id="3.40.50.970:FF:000004">
    <property type="entry name" value="Transketolase"/>
    <property type="match status" value="1"/>
</dbReference>
<feature type="binding site" evidence="14">
    <location>
        <position position="267"/>
    </location>
    <ligand>
        <name>thiamine diphosphate</name>
        <dbReference type="ChEBI" id="CHEBI:58937"/>
    </ligand>
</feature>
<evidence type="ECO:0000256" key="5">
    <source>
        <dbReference type="ARBA" id="ARBA00013152"/>
    </source>
</evidence>
<evidence type="ECO:0000313" key="19">
    <source>
        <dbReference type="Proteomes" id="UP000005258"/>
    </source>
</evidence>
<feature type="binding site" evidence="14">
    <location>
        <position position="442"/>
    </location>
    <ligand>
        <name>thiamine diphosphate</name>
        <dbReference type="ChEBI" id="CHEBI:58937"/>
    </ligand>
</feature>
<dbReference type="SUPFAM" id="SSF52922">
    <property type="entry name" value="TK C-terminal domain-like"/>
    <property type="match status" value="1"/>
</dbReference>
<evidence type="ECO:0000256" key="8">
    <source>
        <dbReference type="ARBA" id="ARBA00022842"/>
    </source>
</evidence>
<dbReference type="InterPro" id="IPR033247">
    <property type="entry name" value="Transketolase_fam"/>
</dbReference>
<evidence type="ECO:0000259" key="17">
    <source>
        <dbReference type="SMART" id="SM00861"/>
    </source>
</evidence>
<evidence type="ECO:0000256" key="10">
    <source>
        <dbReference type="ARBA" id="ARBA00049473"/>
    </source>
</evidence>
<dbReference type="Pfam" id="PF22613">
    <property type="entry name" value="Transketolase_C_1"/>
    <property type="match status" value="1"/>
</dbReference>
<comment type="cofactor">
    <cofactor evidence="1">
        <name>Ca(2+)</name>
        <dbReference type="ChEBI" id="CHEBI:29108"/>
    </cofactor>
</comment>
<dbReference type="EC" id="2.2.1.1" evidence="5 11"/>
<keyword evidence="8 15" id="KW-0460">Magnesium</keyword>
<keyword evidence="7 15" id="KW-0479">Metal-binding</keyword>
<dbReference type="Proteomes" id="UP000005258">
    <property type="component" value="Chromosome"/>
</dbReference>
<feature type="binding site" evidence="13">
    <location>
        <position position="525"/>
    </location>
    <ligand>
        <name>substrate</name>
    </ligand>
</feature>
<dbReference type="InterPro" id="IPR005475">
    <property type="entry name" value="Transketolase-like_Pyr-bd"/>
</dbReference>
<evidence type="ECO:0000256" key="14">
    <source>
        <dbReference type="PIRSR" id="PIRSR605478-3"/>
    </source>
</evidence>
<dbReference type="PATRIC" id="fig|1110502.3.peg.915"/>
<dbReference type="GO" id="GO:0005829">
    <property type="term" value="C:cytosol"/>
    <property type="evidence" value="ECO:0007669"/>
    <property type="project" value="TreeGrafter"/>
</dbReference>
<comment type="similarity">
    <text evidence="3">Belongs to the transketolase family.</text>
</comment>
<feature type="binding site" evidence="13">
    <location>
        <position position="466"/>
    </location>
    <ligand>
        <name>substrate</name>
    </ligand>
</feature>
<proteinExistence type="inferred from homology"/>
<evidence type="ECO:0000256" key="1">
    <source>
        <dbReference type="ARBA" id="ARBA00001913"/>
    </source>
</evidence>
<dbReference type="EMBL" id="CP003236">
    <property type="protein sequence ID" value="AFK52725.1"/>
    <property type="molecule type" value="Genomic_DNA"/>
</dbReference>
<dbReference type="InterPro" id="IPR049557">
    <property type="entry name" value="Transketolase_CS"/>
</dbReference>
<evidence type="ECO:0000313" key="18">
    <source>
        <dbReference type="EMBL" id="AFK52725.1"/>
    </source>
</evidence>
<feature type="binding site" evidence="14">
    <location>
        <begin position="125"/>
        <end position="127"/>
    </location>
    <ligand>
        <name>thiamine diphosphate</name>
        <dbReference type="ChEBI" id="CHEBI:58937"/>
    </ligand>
</feature>
<feature type="site" description="Important for catalytic activity" evidence="16">
    <location>
        <position position="36"/>
    </location>
</feature>
<feature type="binding site" evidence="13">
    <location>
        <position position="389"/>
    </location>
    <ligand>
        <name>substrate</name>
    </ligand>
</feature>
<dbReference type="STRING" id="1110502.TMO_0886"/>
<sequence length="667" mass="70370">MTAQTTDATSTATPRDMANAVRALAMDAVERANSGHPGMPMGMADAATVLFTRFLKFDPKAPKWADRDRFVLSAGHGSMLLYALLHLTGYEDMTLDEVKNFRQLGARTAGHPEYGHASGIETTTGPLGQGIANAVGMALAERLLAARFGGSVVDHYTYVIAGDGCLMEGISQEAISLAGHLKLSKLIVLWDDNGISIDGPVSLSSSEDQRARFEAAGWATDAVDGHDAEAVAAALDRARSSDKPVMIACRTVIGYGAPKKAGTSGVHGAALGAEEIAGTREALAWPHAPFEIPADIRTAWAHAGARGAAEREAWEKRLGALDAEVQADFTRAMAGELPAGWKQALDDYIAGLIASPKTVATRKASEMALEVLVPAIPELIGGSADLTGSNNTRTKGMKPVAPGEFDGRYVFWGIREHGMAAAMNGMALHGGVIPYGGTFLVFTDYCRPAIRLSALMEQRVIYVMTHDSIGLGEDGPTHQPVEHLMSLRMMPNVAVMRPADVVETAECWAAALERTNGPSVLALSRQNLKQLRLEASAENLSAKGAYILREASAAPKAVLLATGSEVEIAVAAAEVLEAKGVPTRVVSMPCWELFAAQPADYQARVLGGDVVRIAIEAGIGFGWERWTGPKGAVIGMTGFGASAPAPELYRHFGITAEAVVDAALARV</sequence>
<dbReference type="InterPro" id="IPR005474">
    <property type="entry name" value="Transketolase_N"/>
</dbReference>
<dbReference type="PROSITE" id="PS00801">
    <property type="entry name" value="TRANSKETOLASE_1"/>
    <property type="match status" value="1"/>
</dbReference>
<evidence type="ECO:0000256" key="3">
    <source>
        <dbReference type="ARBA" id="ARBA00007131"/>
    </source>
</evidence>
<feature type="domain" description="Transketolase-like pyrimidine-binding" evidence="17">
    <location>
        <begin position="359"/>
        <end position="530"/>
    </location>
</feature>
<dbReference type="SMART" id="SM00861">
    <property type="entry name" value="Transket_pyr"/>
    <property type="match status" value="1"/>
</dbReference>
<feature type="binding site" evidence="14">
    <location>
        <position position="164"/>
    </location>
    <ligand>
        <name>thiamine diphosphate</name>
        <dbReference type="ChEBI" id="CHEBI:58937"/>
    </ligand>
</feature>
<dbReference type="InterPro" id="IPR029061">
    <property type="entry name" value="THDP-binding"/>
</dbReference>
<evidence type="ECO:0000256" key="16">
    <source>
        <dbReference type="PIRSR" id="PIRSR605478-5"/>
    </source>
</evidence>
<dbReference type="InterPro" id="IPR009014">
    <property type="entry name" value="Transketo_C/PFOR_II"/>
</dbReference>
<dbReference type="InterPro" id="IPR055152">
    <property type="entry name" value="Transketolase-like_C_2"/>
</dbReference>
<organism evidence="18 19">
    <name type="scientific">Tistrella mobilis (strain KA081020-065)</name>
    <dbReference type="NCBI Taxonomy" id="1110502"/>
    <lineage>
        <taxon>Bacteria</taxon>
        <taxon>Pseudomonadati</taxon>
        <taxon>Pseudomonadota</taxon>
        <taxon>Alphaproteobacteria</taxon>
        <taxon>Geminicoccales</taxon>
        <taxon>Geminicoccaceae</taxon>
        <taxon>Tistrella</taxon>
    </lineage>
</organism>
<feature type="binding site" evidence="14">
    <location>
        <position position="76"/>
    </location>
    <ligand>
        <name>thiamine diphosphate</name>
        <dbReference type="ChEBI" id="CHEBI:58937"/>
    </ligand>
</feature>
<dbReference type="Pfam" id="PF00456">
    <property type="entry name" value="Transketolase_N"/>
    <property type="match status" value="1"/>
</dbReference>
<name>I3TIY7_TISMK</name>
<reference evidence="18 19" key="1">
    <citation type="journal article" date="2012" name="J. Am. Chem. Soc.">
        <title>Bacterial biosynthesis and maturation of the didemnin anti-cancer agents.</title>
        <authorList>
            <person name="Xu Y."/>
            <person name="Kersten R.D."/>
            <person name="Nam S.J."/>
            <person name="Lu L."/>
            <person name="Al-Suwailem A.M."/>
            <person name="Zheng H."/>
            <person name="Fenical W."/>
            <person name="Dorrestein P.C."/>
            <person name="Moore B.S."/>
            <person name="Qian P.Y."/>
        </authorList>
    </citation>
    <scope>NUCLEOTIDE SEQUENCE [LARGE SCALE GENOMIC DNA]</scope>
    <source>
        <strain evidence="18 19">KA081020-065</strain>
    </source>
</reference>
<evidence type="ECO:0000256" key="13">
    <source>
        <dbReference type="PIRSR" id="PIRSR605478-2"/>
    </source>
</evidence>
<keyword evidence="19" id="KW-1185">Reference proteome</keyword>
<evidence type="ECO:0000256" key="12">
    <source>
        <dbReference type="PIRSR" id="PIRSR605478-1"/>
    </source>
</evidence>
<comment type="cofactor">
    <cofactor evidence="2">
        <name>Co(2+)</name>
        <dbReference type="ChEBI" id="CHEBI:48828"/>
    </cofactor>
</comment>
<feature type="active site" description="Proton donor" evidence="12">
    <location>
        <position position="416"/>
    </location>
</feature>
<dbReference type="AlphaFoldDB" id="I3TIY7"/>
<feature type="binding site" evidence="13">
    <location>
        <position position="362"/>
    </location>
    <ligand>
        <name>substrate</name>
    </ligand>
</feature>
<keyword evidence="6" id="KW-0808">Transferase</keyword>
<evidence type="ECO:0000256" key="7">
    <source>
        <dbReference type="ARBA" id="ARBA00022723"/>
    </source>
</evidence>
<dbReference type="PANTHER" id="PTHR43522">
    <property type="entry name" value="TRANSKETOLASE"/>
    <property type="match status" value="1"/>
</dbReference>
<comment type="subunit">
    <text evidence="4">Homodimer.</text>
</comment>
<dbReference type="FunFam" id="3.40.50.920:FF:000003">
    <property type="entry name" value="Transketolase"/>
    <property type="match status" value="1"/>
</dbReference>
<dbReference type="GO" id="GO:0046872">
    <property type="term" value="F:metal ion binding"/>
    <property type="evidence" value="ECO:0007669"/>
    <property type="project" value="UniProtKB-KW"/>
</dbReference>
<evidence type="ECO:0000256" key="15">
    <source>
        <dbReference type="PIRSR" id="PIRSR605478-4"/>
    </source>
</evidence>
<gene>
    <name evidence="18" type="primary">cbbT</name>
    <name evidence="18" type="ordered locus">TMO_0886</name>
</gene>
<comment type="cofactor">
    <cofactor evidence="15">
        <name>Mg(2+)</name>
        <dbReference type="ChEBI" id="CHEBI:18420"/>
    </cofactor>
    <text evidence="15">Binds 1 Mg(2+) ion per subunit. Can also utilize other divalent metal cations, such as Ca(2+), Mn(2+) and Co(2+).</text>
</comment>
<feature type="site" description="Important for catalytic activity" evidence="16">
    <location>
        <position position="267"/>
    </location>
</feature>
<dbReference type="NCBIfam" id="TIGR00232">
    <property type="entry name" value="tktlase_bact"/>
    <property type="match status" value="1"/>
</dbReference>
<dbReference type="GO" id="GO:0009052">
    <property type="term" value="P:pentose-phosphate shunt, non-oxidative branch"/>
    <property type="evidence" value="ECO:0007669"/>
    <property type="project" value="UniProtKB-ARBA"/>
</dbReference>
<dbReference type="InterPro" id="IPR005478">
    <property type="entry name" value="Transketolase_bac-like"/>
</dbReference>
<dbReference type="CDD" id="cd02012">
    <property type="entry name" value="TPP_TK"/>
    <property type="match status" value="1"/>
</dbReference>
<evidence type="ECO:0000256" key="6">
    <source>
        <dbReference type="ARBA" id="ARBA00022679"/>
    </source>
</evidence>
<dbReference type="eggNOG" id="COG0021">
    <property type="taxonomic scope" value="Bacteria"/>
</dbReference>
<dbReference type="FunFam" id="3.40.50.970:FF:000003">
    <property type="entry name" value="Transketolase"/>
    <property type="match status" value="1"/>
</dbReference>
<evidence type="ECO:0000256" key="9">
    <source>
        <dbReference type="ARBA" id="ARBA00023052"/>
    </source>
</evidence>
<feature type="binding site" evidence="15">
    <location>
        <position position="163"/>
    </location>
    <ligand>
        <name>Mg(2+)</name>
        <dbReference type="ChEBI" id="CHEBI:18420"/>
    </ligand>
</feature>
<dbReference type="HOGENOM" id="CLU_009227_0_0_5"/>
<feature type="binding site" evidence="13">
    <location>
        <position position="267"/>
    </location>
    <ligand>
        <name>substrate</name>
    </ligand>
</feature>
<dbReference type="RefSeq" id="WP_014744404.1">
    <property type="nucleotide sequence ID" value="NC_017956.1"/>
</dbReference>
<feature type="binding site" evidence="13">
    <location>
        <position position="474"/>
    </location>
    <ligand>
        <name>substrate</name>
    </ligand>
</feature>